<dbReference type="Proteomes" id="UP000288859">
    <property type="component" value="Unassembled WGS sequence"/>
</dbReference>
<evidence type="ECO:0000313" key="3">
    <source>
        <dbReference type="Proteomes" id="UP000288859"/>
    </source>
</evidence>
<accession>A0A438NHW2</accession>
<protein>
    <submittedName>
        <fullName evidence="2">Uncharacterized protein</fullName>
    </submittedName>
</protein>
<proteinExistence type="predicted"/>
<dbReference type="EMBL" id="NAJM01000002">
    <property type="protein sequence ID" value="RVX75316.1"/>
    <property type="molecule type" value="Genomic_DNA"/>
</dbReference>
<name>A0A438NHW2_EXOME</name>
<dbReference type="OrthoDB" id="2740448at2759"/>
<comment type="caution">
    <text evidence="2">The sequence shown here is derived from an EMBL/GenBank/DDBJ whole genome shotgun (WGS) entry which is preliminary data.</text>
</comment>
<gene>
    <name evidence="2" type="ORF">B0A52_00669</name>
</gene>
<sequence>LLDRCGKVVGKRRKRPIDDSIGNINSKSWVVTTIPIQSIPSPATTQTPEDHSKRQSSQPPWATFIPTPGEPGFLTFDEPIDSLNAVDMTDHRSLSMANQMHFVDAMPGYFDHGVPQTTNKAEYEYLAMLVQEVMAIVSTVGDLLKMKPLQPFQYLGRHETLHVELECRLREASMLLH</sequence>
<organism evidence="2 3">
    <name type="scientific">Exophiala mesophila</name>
    <name type="common">Black yeast-like fungus</name>
    <dbReference type="NCBI Taxonomy" id="212818"/>
    <lineage>
        <taxon>Eukaryota</taxon>
        <taxon>Fungi</taxon>
        <taxon>Dikarya</taxon>
        <taxon>Ascomycota</taxon>
        <taxon>Pezizomycotina</taxon>
        <taxon>Eurotiomycetes</taxon>
        <taxon>Chaetothyriomycetidae</taxon>
        <taxon>Chaetothyriales</taxon>
        <taxon>Herpotrichiellaceae</taxon>
        <taxon>Exophiala</taxon>
    </lineage>
</organism>
<evidence type="ECO:0000313" key="2">
    <source>
        <dbReference type="EMBL" id="RVX75316.1"/>
    </source>
</evidence>
<evidence type="ECO:0000256" key="1">
    <source>
        <dbReference type="SAM" id="MobiDB-lite"/>
    </source>
</evidence>
<feature type="region of interest" description="Disordered" evidence="1">
    <location>
        <begin position="37"/>
        <end position="62"/>
    </location>
</feature>
<feature type="compositionally biased region" description="Polar residues" evidence="1">
    <location>
        <begin position="37"/>
        <end position="47"/>
    </location>
</feature>
<dbReference type="AlphaFoldDB" id="A0A438NHW2"/>
<feature type="non-terminal residue" evidence="2">
    <location>
        <position position="1"/>
    </location>
</feature>
<reference evidence="2 3" key="1">
    <citation type="submission" date="2017-03" db="EMBL/GenBank/DDBJ databases">
        <title>Genomes of endolithic fungi from Antarctica.</title>
        <authorList>
            <person name="Coleine C."/>
            <person name="Masonjones S."/>
            <person name="Stajich J.E."/>
        </authorList>
    </citation>
    <scope>NUCLEOTIDE SEQUENCE [LARGE SCALE GENOMIC DNA]</scope>
    <source>
        <strain evidence="2 3">CCFEE 6314</strain>
    </source>
</reference>